<feature type="domain" description="Resolvase/invertase-type recombinase catalytic" evidence="1">
    <location>
        <begin position="4"/>
        <end position="63"/>
    </location>
</feature>
<dbReference type="Proteomes" id="UP000254945">
    <property type="component" value="Unassembled WGS sequence"/>
</dbReference>
<dbReference type="AlphaFoldDB" id="A0A378SY23"/>
<protein>
    <submittedName>
        <fullName evidence="2">Site-specific recombinase</fullName>
    </submittedName>
</protein>
<reference evidence="2 3" key="1">
    <citation type="submission" date="2018-06" db="EMBL/GenBank/DDBJ databases">
        <authorList>
            <consortium name="Pathogen Informatics"/>
            <person name="Doyle S."/>
        </authorList>
    </citation>
    <scope>NUCLEOTIDE SEQUENCE [LARGE SCALE GENOMIC DNA]</scope>
    <source>
        <strain evidence="2 3">NCTC4524</strain>
    </source>
</reference>
<dbReference type="EMBL" id="UGQQ01000001">
    <property type="protein sequence ID" value="STZ53014.1"/>
    <property type="molecule type" value="Genomic_DNA"/>
</dbReference>
<dbReference type="GO" id="GO:0003677">
    <property type="term" value="F:DNA binding"/>
    <property type="evidence" value="ECO:0007669"/>
    <property type="project" value="InterPro"/>
</dbReference>
<sequence>MQPLMFGYSRVSTDDQVNGYGLDAQRDAIDSAVSGRSWTVEHFANEGVSGKSMARSCRKCCSY</sequence>
<accession>A0A378SY23</accession>
<dbReference type="Gene3D" id="3.40.50.1390">
    <property type="entry name" value="Resolvase, N-terminal catalytic domain"/>
    <property type="match status" value="1"/>
</dbReference>
<organism evidence="2 3">
    <name type="scientific">Mycolicibacterium senegalense</name>
    <dbReference type="NCBI Taxonomy" id="1796"/>
    <lineage>
        <taxon>Bacteria</taxon>
        <taxon>Bacillati</taxon>
        <taxon>Actinomycetota</taxon>
        <taxon>Actinomycetes</taxon>
        <taxon>Mycobacteriales</taxon>
        <taxon>Mycobacteriaceae</taxon>
        <taxon>Mycolicibacterium</taxon>
    </lineage>
</organism>
<dbReference type="InterPro" id="IPR036162">
    <property type="entry name" value="Resolvase-like_N_sf"/>
</dbReference>
<gene>
    <name evidence="2" type="ORF">NCTC4524_00627</name>
</gene>
<dbReference type="InterPro" id="IPR006119">
    <property type="entry name" value="Resolv_N"/>
</dbReference>
<dbReference type="GO" id="GO:0000150">
    <property type="term" value="F:DNA strand exchange activity"/>
    <property type="evidence" value="ECO:0007669"/>
    <property type="project" value="InterPro"/>
</dbReference>
<dbReference type="Pfam" id="PF00239">
    <property type="entry name" value="Resolvase"/>
    <property type="match status" value="1"/>
</dbReference>
<dbReference type="SUPFAM" id="SSF53041">
    <property type="entry name" value="Resolvase-like"/>
    <property type="match status" value="1"/>
</dbReference>
<evidence type="ECO:0000313" key="3">
    <source>
        <dbReference type="Proteomes" id="UP000254945"/>
    </source>
</evidence>
<dbReference type="PROSITE" id="PS51736">
    <property type="entry name" value="RECOMBINASES_3"/>
    <property type="match status" value="1"/>
</dbReference>
<name>A0A378SY23_9MYCO</name>
<evidence type="ECO:0000313" key="2">
    <source>
        <dbReference type="EMBL" id="STZ53014.1"/>
    </source>
</evidence>
<evidence type="ECO:0000259" key="1">
    <source>
        <dbReference type="PROSITE" id="PS51736"/>
    </source>
</evidence>
<proteinExistence type="predicted"/>